<dbReference type="EMBL" id="MFNF01000046">
    <property type="protein sequence ID" value="OGH00387.1"/>
    <property type="molecule type" value="Genomic_DNA"/>
</dbReference>
<evidence type="ECO:0000313" key="2">
    <source>
        <dbReference type="EMBL" id="OGH00387.1"/>
    </source>
</evidence>
<sequence length="255" mass="28715">MELKHRDLWTIGFAFLLALTLHLASLPGVGGWVLGMFAPQSAEPPLELELSEALPKPVIPKFPAPKEKENPLPDREKELTEAPDKINANARNSSPTGGTEEEGIRQSLSRQKGLAEVKEQMKEKGLQSTGEEGLDYMINNYQWNYKRFMENWAVALSKRWLAPADYLQGQVPAGGSVWVKITLKKDGTLESYEVLEHNVSEDMALMVVYAVMGVRSRPALPDSFPEDKLVAYWRFVYPPFEKLKAMIEAEKNRGQ</sequence>
<protein>
    <recommendedName>
        <fullName evidence="4">TonB C-terminal domain-containing protein</fullName>
    </recommendedName>
</protein>
<name>A0A1F6GQE5_9PROT</name>
<evidence type="ECO:0008006" key="4">
    <source>
        <dbReference type="Google" id="ProtNLM"/>
    </source>
</evidence>
<feature type="region of interest" description="Disordered" evidence="1">
    <location>
        <begin position="79"/>
        <end position="129"/>
    </location>
</feature>
<dbReference type="Proteomes" id="UP000177583">
    <property type="component" value="Unassembled WGS sequence"/>
</dbReference>
<proteinExistence type="predicted"/>
<accession>A0A1F6GQE5</accession>
<evidence type="ECO:0000313" key="3">
    <source>
        <dbReference type="Proteomes" id="UP000177583"/>
    </source>
</evidence>
<evidence type="ECO:0000256" key="1">
    <source>
        <dbReference type="SAM" id="MobiDB-lite"/>
    </source>
</evidence>
<feature type="compositionally biased region" description="Basic and acidic residues" evidence="1">
    <location>
        <begin position="113"/>
        <end position="125"/>
    </location>
</feature>
<comment type="caution">
    <text evidence="2">The sequence shown here is derived from an EMBL/GenBank/DDBJ whole genome shotgun (WGS) entry which is preliminary data.</text>
</comment>
<dbReference type="SUPFAM" id="SSF74653">
    <property type="entry name" value="TolA/TonB C-terminal domain"/>
    <property type="match status" value="1"/>
</dbReference>
<reference evidence="2 3" key="1">
    <citation type="journal article" date="2016" name="Nat. Commun.">
        <title>Thousands of microbial genomes shed light on interconnected biogeochemical processes in an aquifer system.</title>
        <authorList>
            <person name="Anantharaman K."/>
            <person name="Brown C.T."/>
            <person name="Hug L.A."/>
            <person name="Sharon I."/>
            <person name="Castelle C.J."/>
            <person name="Probst A.J."/>
            <person name="Thomas B.C."/>
            <person name="Singh A."/>
            <person name="Wilkins M.J."/>
            <person name="Karaoz U."/>
            <person name="Brodie E.L."/>
            <person name="Williams K.H."/>
            <person name="Hubbard S.S."/>
            <person name="Banfield J.F."/>
        </authorList>
    </citation>
    <scope>NUCLEOTIDE SEQUENCE [LARGE SCALE GENOMIC DNA]</scope>
</reference>
<organism evidence="2 3">
    <name type="scientific">Candidatus Lambdaproteobacteria bacterium RIFOXYD2_FULL_56_26</name>
    <dbReference type="NCBI Taxonomy" id="1817773"/>
    <lineage>
        <taxon>Bacteria</taxon>
        <taxon>Pseudomonadati</taxon>
        <taxon>Pseudomonadota</taxon>
        <taxon>Candidatus Lambdaproteobacteria</taxon>
    </lineage>
</organism>
<gene>
    <name evidence="2" type="ORF">A2557_09315</name>
</gene>
<dbReference type="AlphaFoldDB" id="A0A1F6GQE5"/>